<evidence type="ECO:0000313" key="4">
    <source>
        <dbReference type="EMBL" id="VFS84175.1"/>
    </source>
</evidence>
<evidence type="ECO:0000313" key="5">
    <source>
        <dbReference type="Proteomes" id="UP000332594"/>
    </source>
</evidence>
<dbReference type="SUPFAM" id="SSF53720">
    <property type="entry name" value="ALDH-like"/>
    <property type="match status" value="1"/>
</dbReference>
<dbReference type="InterPro" id="IPR015590">
    <property type="entry name" value="Aldehyde_DH_dom"/>
</dbReference>
<feature type="domain" description="Aldehyde dehydrogenase" evidence="3">
    <location>
        <begin position="17"/>
        <end position="88"/>
    </location>
</feature>
<dbReference type="Gene3D" id="3.40.309.10">
    <property type="entry name" value="Aldehyde Dehydrogenase, Chain A, domain 2"/>
    <property type="match status" value="1"/>
</dbReference>
<dbReference type="InterPro" id="IPR016163">
    <property type="entry name" value="Ald_DH_C"/>
</dbReference>
<dbReference type="Proteomes" id="UP000332594">
    <property type="component" value="Unassembled WGS sequence"/>
</dbReference>
<name>A0A485CHT2_RAOTE</name>
<proteinExistence type="inferred from homology"/>
<keyword evidence="2" id="KW-0520">NAD</keyword>
<accession>A0A485CHT2</accession>
<evidence type="ECO:0000256" key="1">
    <source>
        <dbReference type="ARBA" id="ARBA00009986"/>
    </source>
</evidence>
<dbReference type="EMBL" id="CAADJG010000002">
    <property type="protein sequence ID" value="VFS84175.1"/>
    <property type="molecule type" value="Genomic_DNA"/>
</dbReference>
<dbReference type="GO" id="GO:0008802">
    <property type="term" value="F:betaine-aldehyde dehydrogenase (NAD+) activity"/>
    <property type="evidence" value="ECO:0007669"/>
    <property type="project" value="UniProtKB-EC"/>
</dbReference>
<dbReference type="AlphaFoldDB" id="A0A485CHT2"/>
<sequence length="127" mass="13516">MKSTATACWSTSSWLNAKAAGCCAGGEIPADPALAAGSYFQPTIVEGLTNAARACREEIFGPVLVAMSFSDEDALIQQANDSVYGLAARDLDARQRTRSALKRSPGSRNGVDQHLQGFLHFDPIWGL</sequence>
<keyword evidence="4" id="KW-0560">Oxidoreductase</keyword>
<dbReference type="EC" id="1.2.1.8" evidence="4"/>
<dbReference type="Pfam" id="PF00171">
    <property type="entry name" value="Aldedh"/>
    <property type="match status" value="1"/>
</dbReference>
<dbReference type="PANTHER" id="PTHR43860:SF2">
    <property type="entry name" value="BETAINE ALDEHYDE DEHYDROGENASE-RELATED"/>
    <property type="match status" value="1"/>
</dbReference>
<comment type="similarity">
    <text evidence="1">Belongs to the aldehyde dehydrogenase family.</text>
</comment>
<organism evidence="4 5">
    <name type="scientific">Raoultella terrigena</name>
    <name type="common">Klebsiella terrigena</name>
    <dbReference type="NCBI Taxonomy" id="577"/>
    <lineage>
        <taxon>Bacteria</taxon>
        <taxon>Pseudomonadati</taxon>
        <taxon>Pseudomonadota</taxon>
        <taxon>Gammaproteobacteria</taxon>
        <taxon>Enterobacterales</taxon>
        <taxon>Enterobacteriaceae</taxon>
        <taxon>Klebsiella/Raoultella group</taxon>
        <taxon>Raoultella</taxon>
    </lineage>
</organism>
<gene>
    <name evidence="4" type="primary">gbsA_2</name>
    <name evidence="4" type="ORF">NCTC13038_04896</name>
</gene>
<dbReference type="InterPro" id="IPR016161">
    <property type="entry name" value="Ald_DH/histidinol_DH"/>
</dbReference>
<evidence type="ECO:0000256" key="2">
    <source>
        <dbReference type="ARBA" id="ARBA00023027"/>
    </source>
</evidence>
<evidence type="ECO:0000259" key="3">
    <source>
        <dbReference type="Pfam" id="PF00171"/>
    </source>
</evidence>
<reference evidence="4 5" key="1">
    <citation type="submission" date="2019-03" db="EMBL/GenBank/DDBJ databases">
        <authorList>
            <consortium name="Pathogen Informatics"/>
        </authorList>
    </citation>
    <scope>NUCLEOTIDE SEQUENCE [LARGE SCALE GENOMIC DNA]</scope>
    <source>
        <strain evidence="4 5">NCTC13038</strain>
    </source>
</reference>
<dbReference type="PANTHER" id="PTHR43860">
    <property type="entry name" value="BETAINE ALDEHYDE DEHYDROGENASE"/>
    <property type="match status" value="1"/>
</dbReference>
<protein>
    <submittedName>
        <fullName evidence="4">Betaine aldehyde dehydrogenase</fullName>
        <ecNumber evidence="4">1.2.1.8</ecNumber>
    </submittedName>
</protein>